<dbReference type="Proteomes" id="UP000669179">
    <property type="component" value="Unassembled WGS sequence"/>
</dbReference>
<dbReference type="AlphaFoldDB" id="A0A939T7P6"/>
<name>A0A939T7P6_9ACTN</name>
<sequence length="68" mass="7631">MTRPGDHEFEIEFEAEVETELTIAESSAPDQEAGLPVSEWLFDPTDVQREEVELRNLLGAAKELEGDN</sequence>
<dbReference type="EMBL" id="JAGEOJ010000008">
    <property type="protein sequence ID" value="MBO2449497.1"/>
    <property type="molecule type" value="Genomic_DNA"/>
</dbReference>
<organism evidence="1 2">
    <name type="scientific">Actinomadura barringtoniae</name>
    <dbReference type="NCBI Taxonomy" id="1427535"/>
    <lineage>
        <taxon>Bacteria</taxon>
        <taxon>Bacillati</taxon>
        <taxon>Actinomycetota</taxon>
        <taxon>Actinomycetes</taxon>
        <taxon>Streptosporangiales</taxon>
        <taxon>Thermomonosporaceae</taxon>
        <taxon>Actinomadura</taxon>
    </lineage>
</organism>
<evidence type="ECO:0000313" key="2">
    <source>
        <dbReference type="Proteomes" id="UP000669179"/>
    </source>
</evidence>
<protein>
    <submittedName>
        <fullName evidence="1">Uncharacterized protein</fullName>
    </submittedName>
</protein>
<reference evidence="1" key="1">
    <citation type="submission" date="2021-03" db="EMBL/GenBank/DDBJ databases">
        <authorList>
            <person name="Kanchanasin P."/>
            <person name="Saeng-In P."/>
            <person name="Phongsopitanun W."/>
            <person name="Yuki M."/>
            <person name="Kudo T."/>
            <person name="Ohkuma M."/>
            <person name="Tanasupawat S."/>
        </authorList>
    </citation>
    <scope>NUCLEOTIDE SEQUENCE</scope>
    <source>
        <strain evidence="1">GKU 128</strain>
    </source>
</reference>
<evidence type="ECO:0000313" key="1">
    <source>
        <dbReference type="EMBL" id="MBO2449497.1"/>
    </source>
</evidence>
<accession>A0A939T7P6</accession>
<comment type="caution">
    <text evidence="1">The sequence shown here is derived from an EMBL/GenBank/DDBJ whole genome shotgun (WGS) entry which is preliminary data.</text>
</comment>
<gene>
    <name evidence="1" type="ORF">J4573_20520</name>
</gene>
<proteinExistence type="predicted"/>
<dbReference type="RefSeq" id="WP_208257387.1">
    <property type="nucleotide sequence ID" value="NZ_JAGEOJ010000008.1"/>
</dbReference>
<keyword evidence="2" id="KW-1185">Reference proteome</keyword>